<protein>
    <submittedName>
        <fullName evidence="1">Uncharacterized protein</fullName>
    </submittedName>
</protein>
<feature type="non-terminal residue" evidence="1">
    <location>
        <position position="103"/>
    </location>
</feature>
<evidence type="ECO:0000313" key="2">
    <source>
        <dbReference type="Proteomes" id="UP001152795"/>
    </source>
</evidence>
<accession>A0A6S7KMV6</accession>
<proteinExistence type="predicted"/>
<name>A0A6S7KMV6_PARCT</name>
<organism evidence="1 2">
    <name type="scientific">Paramuricea clavata</name>
    <name type="common">Red gorgonian</name>
    <name type="synonym">Violescent sea-whip</name>
    <dbReference type="NCBI Taxonomy" id="317549"/>
    <lineage>
        <taxon>Eukaryota</taxon>
        <taxon>Metazoa</taxon>
        <taxon>Cnidaria</taxon>
        <taxon>Anthozoa</taxon>
        <taxon>Octocorallia</taxon>
        <taxon>Malacalcyonacea</taxon>
        <taxon>Plexauridae</taxon>
        <taxon>Paramuricea</taxon>
    </lineage>
</organism>
<evidence type="ECO:0000313" key="1">
    <source>
        <dbReference type="EMBL" id="CAB4044294.1"/>
    </source>
</evidence>
<sequence length="103" mass="12086">MAEAYDLGLTGLNEQHRAFIGFQLDAKTRRKNHGRYPEMFFSPYALPQLETMFRAKKGARSLLIISAAKPVNTERYERFRKELVNRTVHDEPFKDSYVFDQDV</sequence>
<gene>
    <name evidence="1" type="ORF">PACLA_8A026310</name>
</gene>
<dbReference type="Proteomes" id="UP001152795">
    <property type="component" value="Unassembled WGS sequence"/>
</dbReference>
<keyword evidence="2" id="KW-1185">Reference proteome</keyword>
<reference evidence="1" key="1">
    <citation type="submission" date="2020-04" db="EMBL/GenBank/DDBJ databases">
        <authorList>
            <person name="Alioto T."/>
            <person name="Alioto T."/>
            <person name="Gomez Garrido J."/>
        </authorList>
    </citation>
    <scope>NUCLEOTIDE SEQUENCE</scope>
    <source>
        <strain evidence="1">A484AB</strain>
    </source>
</reference>
<comment type="caution">
    <text evidence="1">The sequence shown here is derived from an EMBL/GenBank/DDBJ whole genome shotgun (WGS) entry which is preliminary data.</text>
</comment>
<dbReference type="AlphaFoldDB" id="A0A6S7KMV6"/>
<dbReference type="EMBL" id="CACRXK020034491">
    <property type="protein sequence ID" value="CAB4044294.1"/>
    <property type="molecule type" value="Genomic_DNA"/>
</dbReference>